<reference evidence="1" key="1">
    <citation type="journal article" date="2021" name="Proc. Natl. Acad. Sci. U.S.A.">
        <title>A Catalog of Tens of Thousands of Viruses from Human Metagenomes Reveals Hidden Associations with Chronic Diseases.</title>
        <authorList>
            <person name="Tisza M.J."/>
            <person name="Buck C.B."/>
        </authorList>
    </citation>
    <scope>NUCLEOTIDE SEQUENCE</scope>
    <source>
        <strain evidence="1">Ctrcb4</strain>
    </source>
</reference>
<name>A0A8S5RP73_9VIRU</name>
<sequence>MIYTLNILIMGQILLRKVNIEITLMEDYLV</sequence>
<organism evidence="1">
    <name type="scientific">virus sp. ctrcb4</name>
    <dbReference type="NCBI Taxonomy" id="2825824"/>
    <lineage>
        <taxon>Viruses</taxon>
    </lineage>
</organism>
<protein>
    <submittedName>
        <fullName evidence="1">Uncharacterized protein</fullName>
    </submittedName>
</protein>
<accession>A0A8S5RP73</accession>
<dbReference type="EMBL" id="BK059132">
    <property type="protein sequence ID" value="DAE33152.1"/>
    <property type="molecule type" value="Genomic_DNA"/>
</dbReference>
<proteinExistence type="predicted"/>
<evidence type="ECO:0000313" key="1">
    <source>
        <dbReference type="EMBL" id="DAE33152.1"/>
    </source>
</evidence>